<feature type="transmembrane region" description="Helical" evidence="7">
    <location>
        <begin position="21"/>
        <end position="41"/>
    </location>
</feature>
<evidence type="ECO:0000256" key="4">
    <source>
        <dbReference type="ARBA" id="ARBA00022692"/>
    </source>
</evidence>
<comment type="subcellular location">
    <subcellularLocation>
        <location evidence="1">Cell membrane</location>
        <topology evidence="1">Multi-pass membrane protein</topology>
    </subcellularLocation>
</comment>
<dbReference type="Proteomes" id="UP000295507">
    <property type="component" value="Unassembled WGS sequence"/>
</dbReference>
<feature type="transmembrane region" description="Helical" evidence="7">
    <location>
        <begin position="295"/>
        <end position="313"/>
    </location>
</feature>
<feature type="transmembrane region" description="Helical" evidence="7">
    <location>
        <begin position="206"/>
        <end position="224"/>
    </location>
</feature>
<evidence type="ECO:0000256" key="7">
    <source>
        <dbReference type="SAM" id="Phobius"/>
    </source>
</evidence>
<feature type="transmembrane region" description="Helical" evidence="7">
    <location>
        <begin position="53"/>
        <end position="72"/>
    </location>
</feature>
<feature type="transmembrane region" description="Helical" evidence="7">
    <location>
        <begin position="92"/>
        <end position="109"/>
    </location>
</feature>
<dbReference type="PANTHER" id="PTHR40074:SF2">
    <property type="entry name" value="O-ACETYLTRANSFERASE WECH"/>
    <property type="match status" value="1"/>
</dbReference>
<evidence type="ECO:0000313" key="9">
    <source>
        <dbReference type="EMBL" id="TCU33834.1"/>
    </source>
</evidence>
<evidence type="ECO:0000256" key="6">
    <source>
        <dbReference type="ARBA" id="ARBA00023136"/>
    </source>
</evidence>
<protein>
    <submittedName>
        <fullName evidence="9">Peptidoglycan/LPS O-acetylase OafA/YrhL</fullName>
    </submittedName>
</protein>
<dbReference type="RefSeq" id="WP_132553006.1">
    <property type="nucleotide sequence ID" value="NZ_SMBK01000014.1"/>
</dbReference>
<feature type="domain" description="Acyltransferase 3" evidence="8">
    <location>
        <begin position="23"/>
        <end position="312"/>
    </location>
</feature>
<dbReference type="EMBL" id="SMBK01000014">
    <property type="protein sequence ID" value="TCU33834.1"/>
    <property type="molecule type" value="Genomic_DNA"/>
</dbReference>
<proteinExistence type="inferred from homology"/>
<keyword evidence="4 7" id="KW-0812">Transmembrane</keyword>
<gene>
    <name evidence="9" type="ORF">EV129_11476</name>
</gene>
<feature type="transmembrane region" description="Helical" evidence="7">
    <location>
        <begin position="183"/>
        <end position="199"/>
    </location>
</feature>
<dbReference type="Pfam" id="PF01757">
    <property type="entry name" value="Acyl_transf_3"/>
    <property type="match status" value="1"/>
</dbReference>
<evidence type="ECO:0000256" key="5">
    <source>
        <dbReference type="ARBA" id="ARBA00022989"/>
    </source>
</evidence>
<keyword evidence="6 7" id="KW-0472">Membrane</keyword>
<feature type="transmembrane region" description="Helical" evidence="7">
    <location>
        <begin position="230"/>
        <end position="246"/>
    </location>
</feature>
<keyword evidence="5 7" id="KW-1133">Transmembrane helix</keyword>
<accession>A0A4R3RGS3</accession>
<evidence type="ECO:0000313" key="10">
    <source>
        <dbReference type="Proteomes" id="UP000295507"/>
    </source>
</evidence>
<comment type="caution">
    <text evidence="9">The sequence shown here is derived from an EMBL/GenBank/DDBJ whole genome shotgun (WGS) entry which is preliminary data.</text>
</comment>
<comment type="similarity">
    <text evidence="2">Belongs to the acyltransferase 3 family.</text>
</comment>
<dbReference type="GO" id="GO:0005886">
    <property type="term" value="C:plasma membrane"/>
    <property type="evidence" value="ECO:0007669"/>
    <property type="project" value="UniProtKB-SubCell"/>
</dbReference>
<evidence type="ECO:0000259" key="8">
    <source>
        <dbReference type="Pfam" id="PF01757"/>
    </source>
</evidence>
<evidence type="ECO:0000256" key="2">
    <source>
        <dbReference type="ARBA" id="ARBA00007400"/>
    </source>
</evidence>
<feature type="transmembrane region" description="Helical" evidence="7">
    <location>
        <begin position="258"/>
        <end position="275"/>
    </location>
</feature>
<dbReference type="InterPro" id="IPR002656">
    <property type="entry name" value="Acyl_transf_3_dom"/>
</dbReference>
<dbReference type="GO" id="GO:0009246">
    <property type="term" value="P:enterobacterial common antigen biosynthetic process"/>
    <property type="evidence" value="ECO:0007669"/>
    <property type="project" value="TreeGrafter"/>
</dbReference>
<feature type="transmembrane region" description="Helical" evidence="7">
    <location>
        <begin position="158"/>
        <end position="177"/>
    </location>
</feature>
<name>A0A4R3RGS3_9HYPH</name>
<organism evidence="9 10">
    <name type="scientific">Rhizobium azibense</name>
    <dbReference type="NCBI Taxonomy" id="1136135"/>
    <lineage>
        <taxon>Bacteria</taxon>
        <taxon>Pseudomonadati</taxon>
        <taxon>Pseudomonadota</taxon>
        <taxon>Alphaproteobacteria</taxon>
        <taxon>Hyphomicrobiales</taxon>
        <taxon>Rhizobiaceae</taxon>
        <taxon>Rhizobium/Agrobacterium group</taxon>
        <taxon>Rhizobium</taxon>
    </lineage>
</organism>
<dbReference type="PANTHER" id="PTHR40074">
    <property type="entry name" value="O-ACETYLTRANSFERASE WECH"/>
    <property type="match status" value="1"/>
</dbReference>
<dbReference type="GO" id="GO:0016413">
    <property type="term" value="F:O-acetyltransferase activity"/>
    <property type="evidence" value="ECO:0007669"/>
    <property type="project" value="TreeGrafter"/>
</dbReference>
<dbReference type="AlphaFoldDB" id="A0A4R3RGS3"/>
<sequence>MMQHGNLKDLGRVAAIPARNTTVDFLRAVSVLWIVGFWHPIGYSPIREVGKNAVTLMATVAALGLFVLLSGYLQGGRGRSFFDFYRRRFWRIYVPFVGASLLFIIMNIGDHLSLIKGVFLVAMLDEPAAVTLWFINMIMLFYLCTPALLWIKRRSLTLLLIISATILLGLLAADWFWESLDNRLVIYFPCFVAGIVLSGSAPPKMVWPVVFVAAVACVATLPAPTDGTDIILLPWAVLASLCVFCLTSGRLDDLSDTATMWIERAAYASFFAYLLHRPVYRMLEALSAAIGLDPLILIVALGVPTTAIAAYFLQKGYDRLLASARIA</sequence>
<evidence type="ECO:0000256" key="3">
    <source>
        <dbReference type="ARBA" id="ARBA00022475"/>
    </source>
</evidence>
<reference evidence="9 10" key="1">
    <citation type="submission" date="2019-03" db="EMBL/GenBank/DDBJ databases">
        <title>Genomic Encyclopedia of Type Strains, Phase IV (KMG-V): Genome sequencing to study the core and pangenomes of soil and plant-associated prokaryotes.</title>
        <authorList>
            <person name="Whitman W."/>
        </authorList>
    </citation>
    <scope>NUCLEOTIDE SEQUENCE [LARGE SCALE GENOMIC DNA]</scope>
    <source>
        <strain evidence="9 10">IE4868</strain>
    </source>
</reference>
<keyword evidence="3" id="KW-1003">Cell membrane</keyword>
<feature type="transmembrane region" description="Helical" evidence="7">
    <location>
        <begin position="129"/>
        <end position="151"/>
    </location>
</feature>
<evidence type="ECO:0000256" key="1">
    <source>
        <dbReference type="ARBA" id="ARBA00004651"/>
    </source>
</evidence>